<accession>A0ABP0FCT7</accession>
<evidence type="ECO:0000256" key="2">
    <source>
        <dbReference type="SAM" id="SignalP"/>
    </source>
</evidence>
<reference evidence="4 5" key="1">
    <citation type="submission" date="2024-02" db="EMBL/GenBank/DDBJ databases">
        <authorList>
            <person name="Daric V."/>
            <person name="Darras S."/>
        </authorList>
    </citation>
    <scope>NUCLEOTIDE SEQUENCE [LARGE SCALE GENOMIC DNA]</scope>
</reference>
<organism evidence="4 5">
    <name type="scientific">Clavelina lepadiformis</name>
    <name type="common">Light-bulb sea squirt</name>
    <name type="synonym">Ascidia lepadiformis</name>
    <dbReference type="NCBI Taxonomy" id="159417"/>
    <lineage>
        <taxon>Eukaryota</taxon>
        <taxon>Metazoa</taxon>
        <taxon>Chordata</taxon>
        <taxon>Tunicata</taxon>
        <taxon>Ascidiacea</taxon>
        <taxon>Aplousobranchia</taxon>
        <taxon>Clavelinidae</taxon>
        <taxon>Clavelina</taxon>
    </lineage>
</organism>
<dbReference type="InterPro" id="IPR028994">
    <property type="entry name" value="Integrin_alpha_N"/>
</dbReference>
<evidence type="ECO:0000259" key="3">
    <source>
        <dbReference type="PROSITE" id="PS50234"/>
    </source>
</evidence>
<dbReference type="InterPro" id="IPR050525">
    <property type="entry name" value="ECM_Assembly_Org"/>
</dbReference>
<dbReference type="InterPro" id="IPR036465">
    <property type="entry name" value="vWFA_dom_sf"/>
</dbReference>
<dbReference type="PANTHER" id="PTHR24020">
    <property type="entry name" value="COLLAGEN ALPHA"/>
    <property type="match status" value="1"/>
</dbReference>
<dbReference type="PANTHER" id="PTHR24020:SF20">
    <property type="entry name" value="PH DOMAIN-CONTAINING PROTEIN"/>
    <property type="match status" value="1"/>
</dbReference>
<dbReference type="Gene3D" id="3.40.50.410">
    <property type="entry name" value="von Willebrand factor, type A domain"/>
    <property type="match status" value="1"/>
</dbReference>
<evidence type="ECO:0000256" key="1">
    <source>
        <dbReference type="SAM" id="Phobius"/>
    </source>
</evidence>
<dbReference type="InterPro" id="IPR002035">
    <property type="entry name" value="VWF_A"/>
</dbReference>
<evidence type="ECO:0000313" key="5">
    <source>
        <dbReference type="Proteomes" id="UP001642483"/>
    </source>
</evidence>
<name>A0ABP0FCT7_CLALP</name>
<dbReference type="EMBL" id="CAWYQH010000046">
    <property type="protein sequence ID" value="CAK8677504.1"/>
    <property type="molecule type" value="Genomic_DNA"/>
</dbReference>
<feature type="chain" id="PRO_5045195506" description="VWFA domain-containing protein" evidence="2">
    <location>
        <begin position="27"/>
        <end position="485"/>
    </location>
</feature>
<keyword evidence="1" id="KW-1133">Transmembrane helix</keyword>
<keyword evidence="5" id="KW-1185">Reference proteome</keyword>
<gene>
    <name evidence="4" type="ORF">CVLEPA_LOCUS6879</name>
</gene>
<dbReference type="Proteomes" id="UP001642483">
    <property type="component" value="Unassembled WGS sequence"/>
</dbReference>
<dbReference type="PROSITE" id="PS50234">
    <property type="entry name" value="VWFA"/>
    <property type="match status" value="1"/>
</dbReference>
<feature type="signal peptide" evidence="2">
    <location>
        <begin position="1"/>
        <end position="26"/>
    </location>
</feature>
<comment type="caution">
    <text evidence="4">The sequence shown here is derived from an EMBL/GenBank/DDBJ whole genome shotgun (WGS) entry which is preliminary data.</text>
</comment>
<keyword evidence="1" id="KW-0472">Membrane</keyword>
<dbReference type="Pfam" id="PF00092">
    <property type="entry name" value="VWA"/>
    <property type="match status" value="1"/>
</dbReference>
<proteinExistence type="predicted"/>
<dbReference type="Gene3D" id="2.130.10.130">
    <property type="entry name" value="Integrin alpha, N-terminal"/>
    <property type="match status" value="1"/>
</dbReference>
<sequence>MLFQNPLRLFFLITLVLLQMMSSSDAFHFEIENATFITSQASSNDYFGYQILIDNLSATNSGIVSIVLGAPKTRQPTDEYVAQAQTLKNDSMEMTGSGGLHLCSVDLLSSDQNCSSILPPKPDPATNPDLITDRDSIGFALSRQENTDNLTVCAPFRTWNCPKSYLTYGACYMSADFGSTWDPNSRNVLPDCGSDLDLIFLLDGSGSISLDQFRQVLNWTVAVASRFNIEGATKIGVVQFSHFFVNDTNVANPSEFLETEIAIGQFTDFDDFSQAVHAIVRHGYTTFTAHAINKTVEDFMTSPRFNDPETRKVLVLLTDGKASDPEYLEASSNYARSLGIVIYAVGVANAMENELKIITGNFANVSENDNVFNLGSFDDLTQIVSSLQEAITASLEGGSANTNLTSNVTNKLTQSETGISASYTTVSYNLLLYACNVLACVCIACVCVCVCVFVARSLRKKHEIRIACLEITKFDEFVMSIAMTM</sequence>
<evidence type="ECO:0000313" key="4">
    <source>
        <dbReference type="EMBL" id="CAK8677504.1"/>
    </source>
</evidence>
<feature type="domain" description="VWFA" evidence="3">
    <location>
        <begin position="197"/>
        <end position="387"/>
    </location>
</feature>
<feature type="transmembrane region" description="Helical" evidence="1">
    <location>
        <begin position="430"/>
        <end position="455"/>
    </location>
</feature>
<dbReference type="CDD" id="cd01450">
    <property type="entry name" value="vWFA_subfamily_ECM"/>
    <property type="match status" value="1"/>
</dbReference>
<protein>
    <recommendedName>
        <fullName evidence="3">VWFA domain-containing protein</fullName>
    </recommendedName>
</protein>
<keyword evidence="1" id="KW-0812">Transmembrane</keyword>
<dbReference type="SMART" id="SM00327">
    <property type="entry name" value="VWA"/>
    <property type="match status" value="1"/>
</dbReference>
<keyword evidence="2" id="KW-0732">Signal</keyword>
<dbReference type="PRINTS" id="PR00453">
    <property type="entry name" value="VWFADOMAIN"/>
</dbReference>
<dbReference type="SUPFAM" id="SSF53300">
    <property type="entry name" value="vWA-like"/>
    <property type="match status" value="1"/>
</dbReference>